<dbReference type="EMBL" id="JH600068">
    <property type="protein sequence ID" value="EIG52778.1"/>
    <property type="molecule type" value="Genomic_DNA"/>
</dbReference>
<name>I2PZ22_9BACT</name>
<gene>
    <name evidence="1" type="ORF">DesU5LDRAFT_1078</name>
</gene>
<sequence length="324" mass="37707">MIQSNEVPVADPIVEFRAERHIDKIQLSIKDRCRYDIIARLSSKANRITKYDPLKDRMINAFKSDVLNAEVTEYYAKNGSKPGQKAWCSVRLYDPTEESQALLINDIISSVPKEERFVKCIEFALDLSPYDTKHIHLFHRYIARHLTLKNSQPALVRKAGNSFTFNPQNRDNIQVITYLIPKNEVPQGLRIELRLYREHIARRYPGYALFNSPIQGFVNPLSSSYIIFRNPIIESPFPIKRKEIAQQSILRKRISLGLTLGRVDAVQKEEFVQDQISVFRHLARSLGIKHRDINYYFPKRPDILQQLTLGRLQLKETSPIFSTR</sequence>
<accession>I2PZ22</accession>
<dbReference type="AlphaFoldDB" id="I2PZ22"/>
<organism evidence="1">
    <name type="scientific">Desulfovibrio sp. U5L</name>
    <dbReference type="NCBI Taxonomy" id="596152"/>
    <lineage>
        <taxon>Bacteria</taxon>
        <taxon>Pseudomonadati</taxon>
        <taxon>Thermodesulfobacteriota</taxon>
        <taxon>Desulfovibrionia</taxon>
        <taxon>Desulfovibrionales</taxon>
        <taxon>Desulfovibrionaceae</taxon>
        <taxon>Desulfovibrio</taxon>
    </lineage>
</organism>
<evidence type="ECO:0000313" key="1">
    <source>
        <dbReference type="EMBL" id="EIG52778.1"/>
    </source>
</evidence>
<protein>
    <submittedName>
        <fullName evidence="1">Uncharacterized protein</fullName>
    </submittedName>
</protein>
<proteinExistence type="predicted"/>
<dbReference type="HOGENOM" id="CLU_857205_0_0_7"/>
<reference evidence="1" key="1">
    <citation type="submission" date="2011-11" db="EMBL/GenBank/DDBJ databases">
        <title>Improved High-Quality Draft sequence of Desulfovibrio sp. U5L.</title>
        <authorList>
            <consortium name="US DOE Joint Genome Institute"/>
            <person name="Lucas S."/>
            <person name="Han J."/>
            <person name="Lapidus A."/>
            <person name="Cheng J.-F."/>
            <person name="Goodwin L."/>
            <person name="Pitluck S."/>
            <person name="Peters L."/>
            <person name="Ovchinnikova G."/>
            <person name="Held B."/>
            <person name="Detter J.C."/>
            <person name="Han C."/>
            <person name="Tapia R."/>
            <person name="Land M."/>
            <person name="Hauser L."/>
            <person name="Kyrpides N."/>
            <person name="Ivanova N."/>
            <person name="Pagani I."/>
            <person name="Gabster J."/>
            <person name="Walker C."/>
            <person name="Stolyar S."/>
            <person name="Stahl D."/>
            <person name="Arkin A."/>
            <person name="Dehal P."/>
            <person name="Hazen T."/>
            <person name="Woyke T."/>
        </authorList>
    </citation>
    <scope>NUCLEOTIDE SEQUENCE [LARGE SCALE GENOMIC DNA]</scope>
    <source>
        <strain evidence="1">U5L</strain>
    </source>
</reference>